<sequence length="55" mass="6218">MTSWMPYKLTTLTGSAQGKVLRIVVPENLTKFRGSIIHDFILNVTWSFMSTCAIL</sequence>
<dbReference type="EnsemblPlants" id="KQK98192">
    <property type="protein sequence ID" value="KQK98192"/>
    <property type="gene ID" value="SETIT_011611mg"/>
</dbReference>
<keyword evidence="2" id="KW-1185">Reference proteome</keyword>
<evidence type="ECO:0000313" key="1">
    <source>
        <dbReference type="EnsemblPlants" id="KQK98192"/>
    </source>
</evidence>
<protein>
    <submittedName>
        <fullName evidence="1">Uncharacterized protein</fullName>
    </submittedName>
</protein>
<dbReference type="Gramene" id="KQK98192">
    <property type="protein sequence ID" value="KQK98192"/>
    <property type="gene ID" value="SETIT_011611mg"/>
</dbReference>
<reference evidence="2" key="1">
    <citation type="journal article" date="2012" name="Nat. Biotechnol.">
        <title>Reference genome sequence of the model plant Setaria.</title>
        <authorList>
            <person name="Bennetzen J.L."/>
            <person name="Schmutz J."/>
            <person name="Wang H."/>
            <person name="Percifield R."/>
            <person name="Hawkins J."/>
            <person name="Pontaroli A.C."/>
            <person name="Estep M."/>
            <person name="Feng L."/>
            <person name="Vaughn J.N."/>
            <person name="Grimwood J."/>
            <person name="Jenkins J."/>
            <person name="Barry K."/>
            <person name="Lindquist E."/>
            <person name="Hellsten U."/>
            <person name="Deshpande S."/>
            <person name="Wang X."/>
            <person name="Wu X."/>
            <person name="Mitros T."/>
            <person name="Triplett J."/>
            <person name="Yang X."/>
            <person name="Ye C.Y."/>
            <person name="Mauro-Herrera M."/>
            <person name="Wang L."/>
            <person name="Li P."/>
            <person name="Sharma M."/>
            <person name="Sharma R."/>
            <person name="Ronald P.C."/>
            <person name="Panaud O."/>
            <person name="Kellogg E.A."/>
            <person name="Brutnell T.P."/>
            <person name="Doust A.N."/>
            <person name="Tuskan G.A."/>
            <person name="Rokhsar D."/>
            <person name="Devos K.M."/>
        </authorList>
    </citation>
    <scope>NUCLEOTIDE SEQUENCE [LARGE SCALE GENOMIC DNA]</scope>
    <source>
        <strain evidence="2">cv. Yugu1</strain>
    </source>
</reference>
<dbReference type="HOGENOM" id="CLU_3035997_0_0_1"/>
<dbReference type="EMBL" id="AGNK02004438">
    <property type="status" value="NOT_ANNOTATED_CDS"/>
    <property type="molecule type" value="Genomic_DNA"/>
</dbReference>
<proteinExistence type="predicted"/>
<dbReference type="Proteomes" id="UP000004995">
    <property type="component" value="Unassembled WGS sequence"/>
</dbReference>
<organism evidence="1 2">
    <name type="scientific">Setaria italica</name>
    <name type="common">Foxtail millet</name>
    <name type="synonym">Panicum italicum</name>
    <dbReference type="NCBI Taxonomy" id="4555"/>
    <lineage>
        <taxon>Eukaryota</taxon>
        <taxon>Viridiplantae</taxon>
        <taxon>Streptophyta</taxon>
        <taxon>Embryophyta</taxon>
        <taxon>Tracheophyta</taxon>
        <taxon>Spermatophyta</taxon>
        <taxon>Magnoliopsida</taxon>
        <taxon>Liliopsida</taxon>
        <taxon>Poales</taxon>
        <taxon>Poaceae</taxon>
        <taxon>PACMAD clade</taxon>
        <taxon>Panicoideae</taxon>
        <taxon>Panicodae</taxon>
        <taxon>Paniceae</taxon>
        <taxon>Cenchrinae</taxon>
        <taxon>Setaria</taxon>
    </lineage>
</organism>
<dbReference type="AlphaFoldDB" id="K3YBL7"/>
<evidence type="ECO:0000313" key="2">
    <source>
        <dbReference type="Proteomes" id="UP000004995"/>
    </source>
</evidence>
<accession>K3YBL7</accession>
<reference evidence="1" key="2">
    <citation type="submission" date="2018-08" db="UniProtKB">
        <authorList>
            <consortium name="EnsemblPlants"/>
        </authorList>
    </citation>
    <scope>IDENTIFICATION</scope>
    <source>
        <strain evidence="1">Yugu1</strain>
    </source>
</reference>
<name>K3YBL7_SETIT</name>
<dbReference type="InParanoid" id="K3YBL7"/>